<proteinExistence type="inferred from homology"/>
<dbReference type="eggNOG" id="COG0277">
    <property type="taxonomic scope" value="Bacteria"/>
</dbReference>
<comment type="cofactor">
    <cofactor evidence="1">
        <name>FAD</name>
        <dbReference type="ChEBI" id="CHEBI:57692"/>
    </cofactor>
</comment>
<dbReference type="InterPro" id="IPR050416">
    <property type="entry name" value="FAD-linked_Oxidoreductase"/>
</dbReference>
<dbReference type="Gene3D" id="3.30.43.10">
    <property type="entry name" value="Uridine Diphospho-n-acetylenolpyruvylglucosamine Reductase, domain 2"/>
    <property type="match status" value="1"/>
</dbReference>
<organism evidence="7 8">
    <name type="scientific">Aliiglaciecola lipolytica E3</name>
    <dbReference type="NCBI Taxonomy" id="1127673"/>
    <lineage>
        <taxon>Bacteria</taxon>
        <taxon>Pseudomonadati</taxon>
        <taxon>Pseudomonadota</taxon>
        <taxon>Gammaproteobacteria</taxon>
        <taxon>Alteromonadales</taxon>
        <taxon>Alteromonadaceae</taxon>
        <taxon>Aliiglaciecola</taxon>
    </lineage>
</organism>
<accession>K6Z060</accession>
<dbReference type="Proteomes" id="UP000006334">
    <property type="component" value="Unassembled WGS sequence"/>
</dbReference>
<dbReference type="InterPro" id="IPR016169">
    <property type="entry name" value="FAD-bd_PCMH_sub2"/>
</dbReference>
<dbReference type="Gene3D" id="3.40.50.720">
    <property type="entry name" value="NAD(P)-binding Rossmann-like Domain"/>
    <property type="match status" value="1"/>
</dbReference>
<evidence type="ECO:0000256" key="2">
    <source>
        <dbReference type="ARBA" id="ARBA00005466"/>
    </source>
</evidence>
<dbReference type="InterPro" id="IPR002347">
    <property type="entry name" value="SDR_fam"/>
</dbReference>
<dbReference type="SUPFAM" id="SSF51735">
    <property type="entry name" value="NAD(P)-binding Rossmann-fold domains"/>
    <property type="match status" value="1"/>
</dbReference>
<gene>
    <name evidence="7" type="ORF">GLIP_4219</name>
</gene>
<evidence type="ECO:0000313" key="8">
    <source>
        <dbReference type="Proteomes" id="UP000006334"/>
    </source>
</evidence>
<dbReference type="PRINTS" id="PR00081">
    <property type="entry name" value="GDHRDH"/>
</dbReference>
<dbReference type="eggNOG" id="COG4221">
    <property type="taxonomic scope" value="Bacteria"/>
</dbReference>
<keyword evidence="3" id="KW-0285">Flavoprotein</keyword>
<name>K6Z060_9ALTE</name>
<protein>
    <submittedName>
        <fullName evidence="7">FAD linked oxidase, N-terminal</fullName>
    </submittedName>
</protein>
<dbReference type="InterPro" id="IPR016167">
    <property type="entry name" value="FAD-bd_PCMH_sub1"/>
</dbReference>
<keyword evidence="4" id="KW-0274">FAD</keyword>
<dbReference type="InterPro" id="IPR020904">
    <property type="entry name" value="Sc_DH/Rdtase_CS"/>
</dbReference>
<dbReference type="InterPro" id="IPR016166">
    <property type="entry name" value="FAD-bd_PCMH"/>
</dbReference>
<keyword evidence="8" id="KW-1185">Reference proteome</keyword>
<keyword evidence="5" id="KW-0560">Oxidoreductase</keyword>
<dbReference type="AlphaFoldDB" id="K6Z060"/>
<dbReference type="Pfam" id="PF00106">
    <property type="entry name" value="adh_short"/>
    <property type="match status" value="1"/>
</dbReference>
<dbReference type="EMBL" id="BAEN01000076">
    <property type="protein sequence ID" value="GAC16830.1"/>
    <property type="molecule type" value="Genomic_DNA"/>
</dbReference>
<dbReference type="GO" id="GO:0071949">
    <property type="term" value="F:FAD binding"/>
    <property type="evidence" value="ECO:0007669"/>
    <property type="project" value="InterPro"/>
</dbReference>
<dbReference type="PANTHER" id="PTHR42973:SF39">
    <property type="entry name" value="FAD-BINDING PCMH-TYPE DOMAIN-CONTAINING PROTEIN"/>
    <property type="match status" value="1"/>
</dbReference>
<evidence type="ECO:0000256" key="4">
    <source>
        <dbReference type="ARBA" id="ARBA00022827"/>
    </source>
</evidence>
<dbReference type="InterPro" id="IPR006094">
    <property type="entry name" value="Oxid_FAD_bind_N"/>
</dbReference>
<dbReference type="PROSITE" id="PS51387">
    <property type="entry name" value="FAD_PCMH"/>
    <property type="match status" value="1"/>
</dbReference>
<dbReference type="Gene3D" id="3.40.462.20">
    <property type="match status" value="1"/>
</dbReference>
<dbReference type="Gene3D" id="3.30.465.10">
    <property type="match status" value="1"/>
</dbReference>
<dbReference type="InterPro" id="IPR036291">
    <property type="entry name" value="NAD(P)-bd_dom_sf"/>
</dbReference>
<comment type="caution">
    <text evidence="7">The sequence shown here is derived from an EMBL/GenBank/DDBJ whole genome shotgun (WGS) entry which is preliminary data.</text>
</comment>
<evidence type="ECO:0000259" key="6">
    <source>
        <dbReference type="PROSITE" id="PS51387"/>
    </source>
</evidence>
<evidence type="ECO:0000256" key="3">
    <source>
        <dbReference type="ARBA" id="ARBA00022630"/>
    </source>
</evidence>
<dbReference type="OrthoDB" id="9775082at2"/>
<comment type="similarity">
    <text evidence="2">Belongs to the oxygen-dependent FAD-linked oxidoreductase family.</text>
</comment>
<dbReference type="Pfam" id="PF01565">
    <property type="entry name" value="FAD_binding_4"/>
    <property type="match status" value="1"/>
</dbReference>
<dbReference type="PROSITE" id="PS00061">
    <property type="entry name" value="ADH_SHORT"/>
    <property type="match status" value="1"/>
</dbReference>
<dbReference type="RefSeq" id="WP_008846632.1">
    <property type="nucleotide sequence ID" value="NZ_BAEN01000076.1"/>
</dbReference>
<evidence type="ECO:0000313" key="7">
    <source>
        <dbReference type="EMBL" id="GAC16830.1"/>
    </source>
</evidence>
<dbReference type="PANTHER" id="PTHR42973">
    <property type="entry name" value="BINDING OXIDOREDUCTASE, PUTATIVE (AFU_ORTHOLOGUE AFUA_1G17690)-RELATED"/>
    <property type="match status" value="1"/>
</dbReference>
<dbReference type="GO" id="GO:0016491">
    <property type="term" value="F:oxidoreductase activity"/>
    <property type="evidence" value="ECO:0007669"/>
    <property type="project" value="UniProtKB-KW"/>
</dbReference>
<feature type="domain" description="FAD-binding PCMH-type" evidence="6">
    <location>
        <begin position="299"/>
        <end position="470"/>
    </location>
</feature>
<dbReference type="SUPFAM" id="SSF56176">
    <property type="entry name" value="FAD-binding/transporter-associated domain-like"/>
    <property type="match status" value="1"/>
</dbReference>
<evidence type="ECO:0000256" key="5">
    <source>
        <dbReference type="ARBA" id="ARBA00023002"/>
    </source>
</evidence>
<dbReference type="STRING" id="1127673.GLIP_4219"/>
<dbReference type="InterPro" id="IPR036318">
    <property type="entry name" value="FAD-bd_PCMH-like_sf"/>
</dbReference>
<sequence length="709" mass="78869">MMKYKVAVITGAGSGIGLALTNQFLSMDDDTFVIAIGRQSSELRALCEKFNARLVIKHIDFNHTGATKRIEQVLGKYDRIDYLVHCAGIVTPLKRIHTIDYEDWCATQKVNSDIPFLITKLCLNKFKHSRVLFLTSDHPVTAVEGASAYCVSKAAIQMMCDCFRQEISHDIAAFATVAPGNVDTPMQKKIREISSDVLPMSVLLRDMHKESKLLPPHLVAEYLCQLLTRIDFKTFGTTQWNVLRSAVKEPQRPMNANSNILTTAEKTSLQYLQDKIDGDVWATGSKEYTLRRRLFNQAISHFPIAIVVPKSEADIVKTIDYANRQNLQITIKGAGHGVTGAAVINGGIVIDMSAFQSIELYADGESVKVGAGVRNRDLDFFLSHHNKVVPLGTCPDVGVVGATLGGGIGFLSRKHGLSCDNVLAFNLITADGQKRVVNVREHTDLFWALRGCGGAQFGVVTHVTFKLHSEPDYIEGGTVEWPIHKAKGILTQYSKAVLHGPRTQFLYAYIARSTAKQAKISIMGFSEDPNSSLRDISSWETAADISIKQKQYTECQSNNYEQGHALYWRNGIIEGALTQDFISTLLQCFQSCPDNAGGIMLDPLCGAIQDIGAHETAFIHRNSSFVCSITAVTLPDQFNIEVTEWVNQTYERLSPFFNGHAYQNYDMGKDYPLIGYYGQHTKRLIAIKQKFDPELRFVGSLQWHLQKTV</sequence>
<evidence type="ECO:0000256" key="1">
    <source>
        <dbReference type="ARBA" id="ARBA00001974"/>
    </source>
</evidence>
<reference evidence="7 8" key="1">
    <citation type="journal article" date="2017" name="Antonie Van Leeuwenhoek">
        <title>Rhizobium rhizosphaerae sp. nov., a novel species isolated from rice rhizosphere.</title>
        <authorList>
            <person name="Zhao J.J."/>
            <person name="Zhang J."/>
            <person name="Zhang R.J."/>
            <person name="Zhang C.W."/>
            <person name="Yin H.Q."/>
            <person name="Zhang X.X."/>
        </authorList>
    </citation>
    <scope>NUCLEOTIDE SEQUENCE [LARGE SCALE GENOMIC DNA]</scope>
    <source>
        <strain evidence="7 8">E3</strain>
    </source>
</reference>